<evidence type="ECO:0000256" key="7">
    <source>
        <dbReference type="ARBA" id="ARBA00022694"/>
    </source>
</evidence>
<dbReference type="InterPro" id="IPR017945">
    <property type="entry name" value="DHBP_synth_RibB-like_a/b_dom"/>
</dbReference>
<accession>A0A9D1VVI1</accession>
<feature type="binding site" evidence="14">
    <location>
        <position position="139"/>
    </location>
    <ligand>
        <name>ATP</name>
        <dbReference type="ChEBI" id="CHEBI:30616"/>
    </ligand>
</feature>
<dbReference type="Gene3D" id="3.40.50.11030">
    <property type="entry name" value="Threonylcarbamoyl-AMP synthase, C-terminal domain"/>
    <property type="match status" value="1"/>
</dbReference>
<evidence type="ECO:0000256" key="1">
    <source>
        <dbReference type="ARBA" id="ARBA00004496"/>
    </source>
</evidence>
<dbReference type="SUPFAM" id="SSF55821">
    <property type="entry name" value="YrdC/RibB"/>
    <property type="match status" value="1"/>
</dbReference>
<dbReference type="Pfam" id="PF01300">
    <property type="entry name" value="Sua5_yciO_yrdC"/>
    <property type="match status" value="1"/>
</dbReference>
<dbReference type="GO" id="GO:0000049">
    <property type="term" value="F:tRNA binding"/>
    <property type="evidence" value="ECO:0007669"/>
    <property type="project" value="TreeGrafter"/>
</dbReference>
<dbReference type="GO" id="GO:0005737">
    <property type="term" value="C:cytoplasm"/>
    <property type="evidence" value="ECO:0007669"/>
    <property type="project" value="UniProtKB-SubCell"/>
</dbReference>
<feature type="binding site" evidence="14">
    <location>
        <position position="191"/>
    </location>
    <ligand>
        <name>ATP</name>
        <dbReference type="ChEBI" id="CHEBI:30616"/>
    </ligand>
</feature>
<dbReference type="PIRSF" id="PIRSF004930">
    <property type="entry name" value="Tln_factor_SUA5"/>
    <property type="match status" value="1"/>
</dbReference>
<evidence type="ECO:0000256" key="5">
    <source>
        <dbReference type="ARBA" id="ARBA00022490"/>
    </source>
</evidence>
<feature type="binding site" evidence="14">
    <location>
        <position position="32"/>
    </location>
    <ligand>
        <name>L-threonine</name>
        <dbReference type="ChEBI" id="CHEBI:57926"/>
    </ligand>
</feature>
<dbReference type="Pfam" id="PF03481">
    <property type="entry name" value="Sua5_C"/>
    <property type="match status" value="1"/>
</dbReference>
<evidence type="ECO:0000256" key="6">
    <source>
        <dbReference type="ARBA" id="ARBA00022679"/>
    </source>
</evidence>
<feature type="binding site" evidence="14">
    <location>
        <position position="177"/>
    </location>
    <ligand>
        <name>L-threonine</name>
        <dbReference type="ChEBI" id="CHEBI:57926"/>
    </ligand>
</feature>
<feature type="binding site" evidence="14">
    <location>
        <position position="137"/>
    </location>
    <ligand>
        <name>L-threonine</name>
        <dbReference type="ChEBI" id="CHEBI:57926"/>
    </ligand>
</feature>
<dbReference type="GO" id="GO:0006450">
    <property type="term" value="P:regulation of translational fidelity"/>
    <property type="evidence" value="ECO:0007669"/>
    <property type="project" value="TreeGrafter"/>
</dbReference>
<dbReference type="InterPro" id="IPR005145">
    <property type="entry name" value="Sua5_C"/>
</dbReference>
<sequence>MQTEVQKIGERSLARAKELLLRGECVAFPTETVYGLGADARSDEAVERIYRVKGRPQDNPLIVHIHPGFDLGSLVYDEPYAQKLREAFLPGPLTLVYRSRGRVSAKVSCGLDTLAVRVPAHPEAQRFLRYVDIPVAAPSANRSKHVSPVSAQHVLDDLNGKIPLILDGGPCLGGIESTVCDITGPYPVILRAGLVTREMIAGVVGRCDEYIPQEGEKVRSPGMKYKHYAPSCETKLFAPADAAAALAEYRRAVQGGRRVRVLCEDAVAGMFPAEAVLDLGADGAAMAENLYRLLREAETCADLLIAIEPAGRGGVMTGVLNRLRKACAGE</sequence>
<comment type="catalytic activity">
    <reaction evidence="12 13">
        <text>L-threonine + hydrogencarbonate + ATP = L-threonylcarbamoyladenylate + diphosphate + H2O</text>
        <dbReference type="Rhea" id="RHEA:36407"/>
        <dbReference type="ChEBI" id="CHEBI:15377"/>
        <dbReference type="ChEBI" id="CHEBI:17544"/>
        <dbReference type="ChEBI" id="CHEBI:30616"/>
        <dbReference type="ChEBI" id="CHEBI:33019"/>
        <dbReference type="ChEBI" id="CHEBI:57926"/>
        <dbReference type="ChEBI" id="CHEBI:73682"/>
        <dbReference type="EC" id="2.7.7.87"/>
    </reaction>
</comment>
<dbReference type="AlphaFoldDB" id="A0A9D1VVI1"/>
<feature type="binding site" evidence="14">
    <location>
        <position position="59"/>
    </location>
    <ligand>
        <name>ATP</name>
        <dbReference type="ChEBI" id="CHEBI:30616"/>
    </ligand>
</feature>
<dbReference type="GO" id="GO:0008033">
    <property type="term" value="P:tRNA processing"/>
    <property type="evidence" value="ECO:0007669"/>
    <property type="project" value="UniProtKB-KW"/>
</dbReference>
<protein>
    <recommendedName>
        <fullName evidence="4 13">Threonylcarbamoyl-AMP synthase</fullName>
        <shortName evidence="13">TC-AMP synthase</shortName>
        <ecNumber evidence="3 13">2.7.7.87</ecNumber>
    </recommendedName>
    <alternativeName>
        <fullName evidence="11 13">L-threonylcarbamoyladenylate synthase</fullName>
    </alternativeName>
</protein>
<feature type="binding site" evidence="14">
    <location>
        <position position="113"/>
    </location>
    <ligand>
        <name>ATP</name>
        <dbReference type="ChEBI" id="CHEBI:30616"/>
    </ligand>
</feature>
<organism evidence="16 17">
    <name type="scientific">Candidatus Borkfalkia faecigallinarum</name>
    <dbReference type="NCBI Taxonomy" id="2838509"/>
    <lineage>
        <taxon>Bacteria</taxon>
        <taxon>Bacillati</taxon>
        <taxon>Bacillota</taxon>
        <taxon>Clostridia</taxon>
        <taxon>Christensenellales</taxon>
        <taxon>Christensenellaceae</taxon>
        <taxon>Candidatus Borkfalkia</taxon>
    </lineage>
</organism>
<comment type="similarity">
    <text evidence="2 13">Belongs to the SUA5 family.</text>
</comment>
<dbReference type="PANTHER" id="PTHR17490:SF16">
    <property type="entry name" value="THREONYLCARBAMOYL-AMP SYNTHASE"/>
    <property type="match status" value="1"/>
</dbReference>
<dbReference type="GO" id="GO:0005524">
    <property type="term" value="F:ATP binding"/>
    <property type="evidence" value="ECO:0007669"/>
    <property type="project" value="UniProtKB-UniRule"/>
</dbReference>
<evidence type="ECO:0000256" key="10">
    <source>
        <dbReference type="ARBA" id="ARBA00022840"/>
    </source>
</evidence>
<evidence type="ECO:0000256" key="12">
    <source>
        <dbReference type="ARBA" id="ARBA00048366"/>
    </source>
</evidence>
<feature type="binding site" evidence="14">
    <location>
        <position position="147"/>
    </location>
    <ligand>
        <name>ATP</name>
        <dbReference type="ChEBI" id="CHEBI:30616"/>
    </ligand>
</feature>
<evidence type="ECO:0000256" key="13">
    <source>
        <dbReference type="PIRNR" id="PIRNR004930"/>
    </source>
</evidence>
<keyword evidence="8 13" id="KW-0548">Nucleotidyltransferase</keyword>
<evidence type="ECO:0000256" key="4">
    <source>
        <dbReference type="ARBA" id="ARBA00015492"/>
    </source>
</evidence>
<gene>
    <name evidence="16" type="ORF">H9737_06755</name>
</gene>
<evidence type="ECO:0000313" key="17">
    <source>
        <dbReference type="Proteomes" id="UP000824249"/>
    </source>
</evidence>
<name>A0A9D1VVI1_9FIRM</name>
<keyword evidence="9 13" id="KW-0547">Nucleotide-binding</keyword>
<dbReference type="NCBIfam" id="TIGR00057">
    <property type="entry name" value="L-threonylcarbamoyladenylate synthase"/>
    <property type="match status" value="1"/>
</dbReference>
<dbReference type="GO" id="GO:0061710">
    <property type="term" value="F:L-threonylcarbamoyladenylate synthase"/>
    <property type="evidence" value="ECO:0007669"/>
    <property type="project" value="UniProtKB-EC"/>
</dbReference>
<reference evidence="16" key="1">
    <citation type="journal article" date="2021" name="PeerJ">
        <title>Extensive microbial diversity within the chicken gut microbiome revealed by metagenomics and culture.</title>
        <authorList>
            <person name="Gilroy R."/>
            <person name="Ravi A."/>
            <person name="Getino M."/>
            <person name="Pursley I."/>
            <person name="Horton D.L."/>
            <person name="Alikhan N.F."/>
            <person name="Baker D."/>
            <person name="Gharbi K."/>
            <person name="Hall N."/>
            <person name="Watson M."/>
            <person name="Adriaenssens E.M."/>
            <person name="Foster-Nyarko E."/>
            <person name="Jarju S."/>
            <person name="Secka A."/>
            <person name="Antonio M."/>
            <person name="Oren A."/>
            <person name="Chaudhuri R.R."/>
            <person name="La Ragione R."/>
            <person name="Hildebrand F."/>
            <person name="Pallen M.J."/>
        </authorList>
    </citation>
    <scope>NUCLEOTIDE SEQUENCE</scope>
    <source>
        <strain evidence="16">26628</strain>
    </source>
</reference>
<feature type="binding site" evidence="14">
    <location>
        <position position="228"/>
    </location>
    <ligand>
        <name>ATP</name>
        <dbReference type="ChEBI" id="CHEBI:30616"/>
    </ligand>
</feature>
<dbReference type="EC" id="2.7.7.87" evidence="3 13"/>
<comment type="function">
    <text evidence="13">Required for the formation of a threonylcarbamoyl group on adenosine at position 37 (t(6)A37) in tRNAs that read codons beginning with adenine.</text>
</comment>
<evidence type="ECO:0000256" key="3">
    <source>
        <dbReference type="ARBA" id="ARBA00012584"/>
    </source>
</evidence>
<keyword evidence="6 13" id="KW-0808">Transferase</keyword>
<evidence type="ECO:0000256" key="11">
    <source>
        <dbReference type="ARBA" id="ARBA00029774"/>
    </source>
</evidence>
<dbReference type="Proteomes" id="UP000824249">
    <property type="component" value="Unassembled WGS sequence"/>
</dbReference>
<evidence type="ECO:0000256" key="8">
    <source>
        <dbReference type="ARBA" id="ARBA00022695"/>
    </source>
</evidence>
<keyword evidence="10 13" id="KW-0067">ATP-binding</keyword>
<comment type="subcellular location">
    <subcellularLocation>
        <location evidence="1 13">Cytoplasm</location>
    </subcellularLocation>
</comment>
<dbReference type="InterPro" id="IPR038385">
    <property type="entry name" value="Sua5/YwlC_C"/>
</dbReference>
<dbReference type="InterPro" id="IPR006070">
    <property type="entry name" value="Sua5-like_dom"/>
</dbReference>
<feature type="binding site" evidence="14">
    <location>
        <position position="55"/>
    </location>
    <ligand>
        <name>ATP</name>
        <dbReference type="ChEBI" id="CHEBI:30616"/>
    </ligand>
</feature>
<proteinExistence type="inferred from homology"/>
<feature type="binding site" evidence="14">
    <location>
        <position position="64"/>
    </location>
    <ligand>
        <name>L-threonine</name>
        <dbReference type="ChEBI" id="CHEBI:57926"/>
    </ligand>
</feature>
<keyword evidence="7 13" id="KW-0819">tRNA processing</keyword>
<evidence type="ECO:0000256" key="2">
    <source>
        <dbReference type="ARBA" id="ARBA00007663"/>
    </source>
</evidence>
<evidence type="ECO:0000313" key="16">
    <source>
        <dbReference type="EMBL" id="HIX47370.1"/>
    </source>
</evidence>
<dbReference type="InterPro" id="IPR050156">
    <property type="entry name" value="TC-AMP_synthase_SUA5"/>
</dbReference>
<reference evidence="16" key="2">
    <citation type="submission" date="2021-04" db="EMBL/GenBank/DDBJ databases">
        <authorList>
            <person name="Gilroy R."/>
        </authorList>
    </citation>
    <scope>NUCLEOTIDE SEQUENCE</scope>
    <source>
        <strain evidence="16">26628</strain>
    </source>
</reference>
<feature type="binding site" evidence="14">
    <location>
        <position position="117"/>
    </location>
    <ligand>
        <name>L-threonine</name>
        <dbReference type="ChEBI" id="CHEBI:57926"/>
    </ligand>
</feature>
<comment type="caution">
    <text evidence="16">The sequence shown here is derived from an EMBL/GenBank/DDBJ whole genome shotgun (WGS) entry which is preliminary data.</text>
</comment>
<keyword evidence="5 13" id="KW-0963">Cytoplasm</keyword>
<dbReference type="Gene3D" id="3.90.870.10">
    <property type="entry name" value="DHBP synthase"/>
    <property type="match status" value="1"/>
</dbReference>
<dbReference type="InterPro" id="IPR010923">
    <property type="entry name" value="T(6)A37_SUA5"/>
</dbReference>
<feature type="domain" description="YrdC-like" evidence="15">
    <location>
        <begin position="10"/>
        <end position="195"/>
    </location>
</feature>
<evidence type="ECO:0000256" key="9">
    <source>
        <dbReference type="ARBA" id="ARBA00022741"/>
    </source>
</evidence>
<dbReference type="PANTHER" id="PTHR17490">
    <property type="entry name" value="SUA5"/>
    <property type="match status" value="1"/>
</dbReference>
<evidence type="ECO:0000259" key="15">
    <source>
        <dbReference type="PROSITE" id="PS51163"/>
    </source>
</evidence>
<dbReference type="EMBL" id="DXFD01000101">
    <property type="protein sequence ID" value="HIX47370.1"/>
    <property type="molecule type" value="Genomic_DNA"/>
</dbReference>
<dbReference type="GO" id="GO:0003725">
    <property type="term" value="F:double-stranded RNA binding"/>
    <property type="evidence" value="ECO:0007669"/>
    <property type="project" value="UniProtKB-UniRule"/>
</dbReference>
<dbReference type="PROSITE" id="PS51163">
    <property type="entry name" value="YRDC"/>
    <property type="match status" value="1"/>
</dbReference>
<evidence type="ECO:0000256" key="14">
    <source>
        <dbReference type="PIRSR" id="PIRSR004930-1"/>
    </source>
</evidence>